<dbReference type="Gene3D" id="3.90.70.10">
    <property type="entry name" value="Cysteine proteinases"/>
    <property type="match status" value="1"/>
</dbReference>
<evidence type="ECO:0000256" key="7">
    <source>
        <dbReference type="ARBA" id="ARBA00023136"/>
    </source>
</evidence>
<proteinExistence type="inferred from homology"/>
<comment type="similarity">
    <text evidence="2">Belongs to the VKOR family.</text>
</comment>
<comment type="caution">
    <text evidence="13">The sequence shown here is derived from an EMBL/GenBank/DDBJ whole genome shotgun (WGS) entry which is preliminary data.</text>
</comment>
<evidence type="ECO:0000259" key="11">
    <source>
        <dbReference type="Pfam" id="PF03412"/>
    </source>
</evidence>
<reference evidence="13 14" key="1">
    <citation type="journal article" date="2019" name="Nat. Med.">
        <title>A library of human gut bacterial isolates paired with longitudinal multiomics data enables mechanistic microbiome research.</title>
        <authorList>
            <person name="Poyet M."/>
            <person name="Groussin M."/>
            <person name="Gibbons S.M."/>
            <person name="Avila-Pacheco J."/>
            <person name="Jiang X."/>
            <person name="Kearney S.M."/>
            <person name="Perrotta A.R."/>
            <person name="Berdy B."/>
            <person name="Zhao S."/>
            <person name="Lieberman T.D."/>
            <person name="Swanson P.K."/>
            <person name="Smith M."/>
            <person name="Roesemann S."/>
            <person name="Alexander J.E."/>
            <person name="Rich S.A."/>
            <person name="Livny J."/>
            <person name="Vlamakis H."/>
            <person name="Clish C."/>
            <person name="Bullock K."/>
            <person name="Deik A."/>
            <person name="Scott J."/>
            <person name="Pierce K.A."/>
            <person name="Xavier R.J."/>
            <person name="Alm E.J."/>
        </authorList>
    </citation>
    <scope>NUCLEOTIDE SEQUENCE [LARGE SCALE GENOMIC DNA]</scope>
    <source>
        <strain evidence="13 14">BIOML-A2</strain>
    </source>
</reference>
<dbReference type="GO" id="GO:0008233">
    <property type="term" value="F:peptidase activity"/>
    <property type="evidence" value="ECO:0007669"/>
    <property type="project" value="InterPro"/>
</dbReference>
<name>A0A6I2NV76_PARDI</name>
<evidence type="ECO:0000313" key="14">
    <source>
        <dbReference type="Proteomes" id="UP000432516"/>
    </source>
</evidence>
<dbReference type="EMBL" id="WKNE01000007">
    <property type="protein sequence ID" value="MRZ55223.1"/>
    <property type="molecule type" value="Genomic_DNA"/>
</dbReference>
<feature type="domain" description="Vitamin K epoxide reductase" evidence="12">
    <location>
        <begin position="171"/>
        <end position="292"/>
    </location>
</feature>
<organism evidence="13 14">
    <name type="scientific">Parabacteroides distasonis</name>
    <dbReference type="NCBI Taxonomy" id="823"/>
    <lineage>
        <taxon>Bacteria</taxon>
        <taxon>Pseudomonadati</taxon>
        <taxon>Bacteroidota</taxon>
        <taxon>Bacteroidia</taxon>
        <taxon>Bacteroidales</taxon>
        <taxon>Tannerellaceae</taxon>
        <taxon>Parabacteroides</taxon>
    </lineage>
</organism>
<keyword evidence="3 10" id="KW-0812">Transmembrane</keyword>
<evidence type="ECO:0000259" key="12">
    <source>
        <dbReference type="Pfam" id="PF07884"/>
    </source>
</evidence>
<feature type="transmembrane region" description="Helical" evidence="10">
    <location>
        <begin position="136"/>
        <end position="156"/>
    </location>
</feature>
<dbReference type="GO" id="GO:0048038">
    <property type="term" value="F:quinone binding"/>
    <property type="evidence" value="ECO:0007669"/>
    <property type="project" value="UniProtKB-KW"/>
</dbReference>
<keyword evidence="9" id="KW-0676">Redox-active center</keyword>
<dbReference type="CDD" id="cd12921">
    <property type="entry name" value="VKOR_4"/>
    <property type="match status" value="1"/>
</dbReference>
<keyword evidence="5 10" id="KW-1133">Transmembrane helix</keyword>
<keyword evidence="4" id="KW-0874">Quinone</keyword>
<evidence type="ECO:0000256" key="10">
    <source>
        <dbReference type="SAM" id="Phobius"/>
    </source>
</evidence>
<feature type="transmembrane region" description="Helical" evidence="10">
    <location>
        <begin position="168"/>
        <end position="186"/>
    </location>
</feature>
<evidence type="ECO:0000256" key="9">
    <source>
        <dbReference type="ARBA" id="ARBA00023284"/>
    </source>
</evidence>
<dbReference type="InterPro" id="IPR005074">
    <property type="entry name" value="Peptidase_C39"/>
</dbReference>
<evidence type="ECO:0000256" key="1">
    <source>
        <dbReference type="ARBA" id="ARBA00004141"/>
    </source>
</evidence>
<evidence type="ECO:0000256" key="4">
    <source>
        <dbReference type="ARBA" id="ARBA00022719"/>
    </source>
</evidence>
<comment type="subcellular location">
    <subcellularLocation>
        <location evidence="1">Membrane</location>
        <topology evidence="1">Multi-pass membrane protein</topology>
    </subcellularLocation>
</comment>
<evidence type="ECO:0000256" key="8">
    <source>
        <dbReference type="ARBA" id="ARBA00023157"/>
    </source>
</evidence>
<feature type="transmembrane region" description="Helical" evidence="10">
    <location>
        <begin position="248"/>
        <end position="265"/>
    </location>
</feature>
<dbReference type="Pfam" id="PF03412">
    <property type="entry name" value="Peptidase_C39"/>
    <property type="match status" value="1"/>
</dbReference>
<sequence>MFNRGSNVFVSYLKSAKVKHTNAFANKIYNEHPNKNNLLGISQMLNLYNIDNIGITVWKREDDLNNIETPFIAYVGDEFVVVDEVKEDKISYISNGENLKIPLSKFWNLWTGVTLICDIDEKSIEPSYYKHYKTNVIQHSLLSILFISLFLMACFLTSERFTINTNNTLLLLSNSTGIILSVLLLSKQLKINSAYVNKICTIIKEGNCNDILESKSAKILNVSWSEIGFGYFLSNIIIILYSKDLVQYISIYNLFCLPYTIWSIWYQKYRAHKWCVLCVNVQIQMWILFIINLSFNNFNSFRRINFENLLFTISIYSSSIINPYIY</sequence>
<evidence type="ECO:0008006" key="15">
    <source>
        <dbReference type="Google" id="ProtNLM"/>
    </source>
</evidence>
<feature type="transmembrane region" description="Helical" evidence="10">
    <location>
        <begin position="271"/>
        <end position="294"/>
    </location>
</feature>
<dbReference type="GO" id="GO:0016491">
    <property type="term" value="F:oxidoreductase activity"/>
    <property type="evidence" value="ECO:0007669"/>
    <property type="project" value="UniProtKB-KW"/>
</dbReference>
<keyword evidence="8" id="KW-1015">Disulfide bond</keyword>
<keyword evidence="6" id="KW-0560">Oxidoreductase</keyword>
<evidence type="ECO:0000313" key="13">
    <source>
        <dbReference type="EMBL" id="MRZ55223.1"/>
    </source>
</evidence>
<dbReference type="Gene3D" id="1.20.1440.130">
    <property type="entry name" value="VKOR domain"/>
    <property type="match status" value="1"/>
</dbReference>
<dbReference type="GO" id="GO:0005524">
    <property type="term" value="F:ATP binding"/>
    <property type="evidence" value="ECO:0007669"/>
    <property type="project" value="InterPro"/>
</dbReference>
<keyword evidence="7 10" id="KW-0472">Membrane</keyword>
<evidence type="ECO:0000256" key="6">
    <source>
        <dbReference type="ARBA" id="ARBA00023002"/>
    </source>
</evidence>
<dbReference type="RefSeq" id="WP_154396057.1">
    <property type="nucleotide sequence ID" value="NZ_WKMZ01000006.1"/>
</dbReference>
<dbReference type="GO" id="GO:0006508">
    <property type="term" value="P:proteolysis"/>
    <property type="evidence" value="ECO:0007669"/>
    <property type="project" value="InterPro"/>
</dbReference>
<evidence type="ECO:0000256" key="2">
    <source>
        <dbReference type="ARBA" id="ARBA00006214"/>
    </source>
</evidence>
<feature type="transmembrane region" description="Helical" evidence="10">
    <location>
        <begin position="222"/>
        <end position="241"/>
    </location>
</feature>
<dbReference type="InterPro" id="IPR038354">
    <property type="entry name" value="VKOR_sf"/>
</dbReference>
<dbReference type="Pfam" id="PF07884">
    <property type="entry name" value="VKOR"/>
    <property type="match status" value="1"/>
</dbReference>
<dbReference type="Proteomes" id="UP000432516">
    <property type="component" value="Unassembled WGS sequence"/>
</dbReference>
<dbReference type="GO" id="GO:0016020">
    <property type="term" value="C:membrane"/>
    <property type="evidence" value="ECO:0007669"/>
    <property type="project" value="UniProtKB-SubCell"/>
</dbReference>
<feature type="domain" description="Peptidase C39" evidence="11">
    <location>
        <begin position="40"/>
        <end position="118"/>
    </location>
</feature>
<gene>
    <name evidence="13" type="ORF">GKD68_10720</name>
</gene>
<protein>
    <recommendedName>
        <fullName evidence="15">Peptidase C39 domain-containing protein</fullName>
    </recommendedName>
</protein>
<dbReference type="AlphaFoldDB" id="A0A6I2NV76"/>
<dbReference type="InterPro" id="IPR012932">
    <property type="entry name" value="VKOR"/>
</dbReference>
<evidence type="ECO:0000256" key="5">
    <source>
        <dbReference type="ARBA" id="ARBA00022989"/>
    </source>
</evidence>
<evidence type="ECO:0000256" key="3">
    <source>
        <dbReference type="ARBA" id="ARBA00022692"/>
    </source>
</evidence>
<accession>A0A6I2NV76</accession>